<reference evidence="4" key="3">
    <citation type="submission" date="2015-03" db="EMBL/GenBank/DDBJ databases">
        <authorList>
            <person name="Murphy D."/>
        </authorList>
    </citation>
    <scope>NUCLEOTIDE SEQUENCE [LARGE SCALE GENOMIC DNA]</scope>
    <source>
        <strain evidence="4">K00500041</strain>
    </source>
</reference>
<evidence type="ECO:0000313" key="18">
    <source>
        <dbReference type="Proteomes" id="UP000300237"/>
    </source>
</evidence>
<evidence type="ECO:0000313" key="1">
    <source>
        <dbReference type="EMBL" id="CFE61431.1"/>
    </source>
</evidence>
<protein>
    <submittedName>
        <fullName evidence="8">TIGR02569 family protein</fullName>
    </submittedName>
</protein>
<dbReference type="Proteomes" id="UP000038802">
    <property type="component" value="Unassembled WGS sequence"/>
</dbReference>
<evidence type="ECO:0000313" key="3">
    <source>
        <dbReference type="EMBL" id="CLV88287.1"/>
    </source>
</evidence>
<gene>
    <name evidence="7" type="ORF">A4S10_03346</name>
    <name evidence="9" type="ORF">DKC2_3404</name>
    <name evidence="8" type="ORF">DSJ38_12645</name>
    <name evidence="6" type="ORF">ERS007679_02384</name>
    <name evidence="1" type="ORF">ERS007688_02962</name>
    <name evidence="4" type="ORF">ERS007703_00628</name>
    <name evidence="5" type="ORF">ERS007741_00503</name>
    <name evidence="2" type="ORF">ERS027659_00466</name>
    <name evidence="3" type="ORF">ERS094118_01451</name>
</gene>
<reference evidence="9 18" key="8">
    <citation type="submission" date="2018-08" db="EMBL/GenBank/DDBJ databases">
        <authorList>
            <person name="Fokvardsen B D."/>
            <person name="Norman A."/>
        </authorList>
    </citation>
    <scope>NUCLEOTIDE SEQUENCE [LARGE SCALE GENOMIC DNA]</scope>
    <source>
        <strain evidence="9 18">DKC2</strain>
    </source>
</reference>
<dbReference type="EMBL" id="LR027516">
    <property type="protein sequence ID" value="VCU51496.1"/>
    <property type="molecule type" value="Genomic_DNA"/>
</dbReference>
<dbReference type="STRING" id="115862.BBG46_16710"/>
<dbReference type="Proteomes" id="UP000046947">
    <property type="component" value="Unassembled WGS sequence"/>
</dbReference>
<reference evidence="7 16" key="4">
    <citation type="submission" date="2016-04" db="EMBL/GenBank/DDBJ databases">
        <authorList>
            <person name="Bigi M."/>
            <person name="Bigi F."/>
            <person name="Soria M.A."/>
        </authorList>
    </citation>
    <scope>NUCLEOTIDE SEQUENCE [LARGE SCALE GENOMIC DNA]</scope>
    <source>
        <strain evidence="7 16">6548</strain>
    </source>
</reference>
<evidence type="ECO:0000313" key="11">
    <source>
        <dbReference type="Proteomes" id="UP000045842"/>
    </source>
</evidence>
<name>A0A045JSQ5_MYCTX</name>
<dbReference type="Proteomes" id="UP000050164">
    <property type="component" value="Unassembled WGS sequence"/>
</dbReference>
<evidence type="ECO:0000313" key="4">
    <source>
        <dbReference type="EMBL" id="COV13841.1"/>
    </source>
</evidence>
<evidence type="ECO:0000313" key="15">
    <source>
        <dbReference type="Proteomes" id="UP000050164"/>
    </source>
</evidence>
<dbReference type="EMBL" id="CSAD01000324">
    <property type="protein sequence ID" value="COV74301.1"/>
    <property type="molecule type" value="Genomic_DNA"/>
</dbReference>
<dbReference type="EMBL" id="QTBD01000156">
    <property type="protein sequence ID" value="REQ51409.1"/>
    <property type="molecule type" value="Genomic_DNA"/>
</dbReference>
<evidence type="ECO:0000313" key="7">
    <source>
        <dbReference type="EMBL" id="OMH61156.1"/>
    </source>
</evidence>
<reference evidence="8" key="7">
    <citation type="submission" date="2018-07" db="EMBL/GenBank/DDBJ databases">
        <authorList>
            <person name="Shah S."/>
            <person name="Brown T."/>
            <person name="Auld S."/>
            <person name="Bratton K."/>
            <person name="Narechania A."/>
            <person name="Mathema B."/>
            <person name="Gandhi N."/>
        </authorList>
    </citation>
    <scope>NUCLEOTIDE SEQUENCE</scope>
    <source>
        <strain evidence="8">32301_S10</strain>
    </source>
</reference>
<evidence type="ECO:0000313" key="13">
    <source>
        <dbReference type="Proteomes" id="UP000048600"/>
    </source>
</evidence>
<dbReference type="EMBL" id="CSAE01000039">
    <property type="protein sequence ID" value="COV13841.1"/>
    <property type="molecule type" value="Genomic_DNA"/>
</dbReference>
<dbReference type="EMBL" id="LWDQ01000001">
    <property type="protein sequence ID" value="OMH61156.1"/>
    <property type="molecule type" value="Genomic_DNA"/>
</dbReference>
<dbReference type="OMA" id="WRADTFI"/>
<evidence type="ECO:0000313" key="5">
    <source>
        <dbReference type="EMBL" id="COV71472.1"/>
    </source>
</evidence>
<evidence type="ECO:0000313" key="14">
    <source>
        <dbReference type="Proteomes" id="UP000050139"/>
    </source>
</evidence>
<organism evidence="5 13">
    <name type="scientific">Mycobacterium tuberculosis</name>
    <dbReference type="NCBI Taxonomy" id="1773"/>
    <lineage>
        <taxon>Bacteria</taxon>
        <taxon>Bacillati</taxon>
        <taxon>Actinomycetota</taxon>
        <taxon>Actinomycetes</taxon>
        <taxon>Mycobacteriales</taxon>
        <taxon>Mycobacteriaceae</taxon>
        <taxon>Mycobacterium</taxon>
        <taxon>Mycobacterium tuberculosis complex</taxon>
    </lineage>
</organism>
<dbReference type="InterPro" id="IPR013402">
    <property type="entry name" value="CHP02569"/>
</dbReference>
<evidence type="ECO:0000313" key="12">
    <source>
        <dbReference type="Proteomes" id="UP000046947"/>
    </source>
</evidence>
<dbReference type="EMBL" id="COPH01000009">
    <property type="protein sequence ID" value="CLV88287.1"/>
    <property type="molecule type" value="Genomic_DNA"/>
</dbReference>
<dbReference type="EMBL" id="CNFT01000062">
    <property type="protein sequence ID" value="CKQ96763.1"/>
    <property type="molecule type" value="Genomic_DNA"/>
</dbReference>
<dbReference type="Proteomes" id="UP000189452">
    <property type="component" value="Chromosome"/>
</dbReference>
<evidence type="ECO:0000313" key="2">
    <source>
        <dbReference type="EMBL" id="CKQ96763.1"/>
    </source>
</evidence>
<dbReference type="EMBL" id="CFOH01000569">
    <property type="protein sequence ID" value="CFE61431.1"/>
    <property type="molecule type" value="Genomic_DNA"/>
</dbReference>
<reference evidence="3 14" key="2">
    <citation type="submission" date="2015-03" db="EMBL/GenBank/DDBJ databases">
        <authorList>
            <consortium name="Pathogen Informatics"/>
            <person name="Murphy D."/>
        </authorList>
    </citation>
    <scope>NUCLEOTIDE SEQUENCE [LARGE SCALE GENOMIC DNA]</scope>
    <source>
        <strain evidence="3 14">0268S</strain>
    </source>
</reference>
<accession>A0A045JSQ5</accession>
<dbReference type="Proteomes" id="UP000256381">
    <property type="component" value="Unassembled WGS sequence"/>
</dbReference>
<evidence type="ECO:0000313" key="10">
    <source>
        <dbReference type="Proteomes" id="UP000038802"/>
    </source>
</evidence>
<evidence type="ECO:0000313" key="9">
    <source>
        <dbReference type="EMBL" id="VCU51496.1"/>
    </source>
</evidence>
<dbReference type="Proteomes" id="UP000048600">
    <property type="component" value="Unassembled WGS sequence"/>
</dbReference>
<dbReference type="EMBL" id="CHKL01000030">
    <property type="protein sequence ID" value="COV71472.1"/>
    <property type="molecule type" value="Genomic_DNA"/>
</dbReference>
<dbReference type="Proteomes" id="UP000050139">
    <property type="component" value="Unassembled WGS sequence"/>
</dbReference>
<reference evidence="10 11" key="1">
    <citation type="submission" date="2015-03" db="EMBL/GenBank/DDBJ databases">
        <authorList>
            <consortium name="Pathogen Informatics"/>
        </authorList>
    </citation>
    <scope>NUCLEOTIDE SEQUENCE [LARGE SCALE GENOMIC DNA]</scope>
    <source>
        <strain evidence="2 15">Bir 185</strain>
        <strain evidence="6 11">G09801536</strain>
        <strain evidence="1 12">H09601792</strain>
        <strain evidence="10">K00500041</strain>
        <strain evidence="5 13">P00601463</strain>
    </source>
</reference>
<proteinExistence type="predicted"/>
<dbReference type="PATRIC" id="fig|1773.211.peg.2282"/>
<sequence>MGSTRLTGVNVEPPPEHVLVAFGLAGAQPILLGAGWEGGWRCGEVVLSMVADNARAAWSARVRETLFVDGVRLARPVRSTDGRYVVSGWRADTFVAGAPEPRHDEVVSAAVRLHEATGKLERPRFLTQGPAAPWAEIDVFVAADRAGWEERPLQSVPPGVPTAPPAADPQRSIDLINQLAGLRKPTKSPNQLVHGDLYGTVLFAGTAPPGITDITPYWRPASWAAGVAVVDALSWGAADDGLIERWNALPEWPQMLLRALMFRLAVYALHPRSTAEAFPGLAHTAALVRLVL</sequence>
<reference evidence="8 17" key="5">
    <citation type="journal article" date="2017" name="N. Engl. J. Med.">
        <title>Transmission of Extensively Drug-Resistant Tuberculosis in South Africa.</title>
        <authorList>
            <person name="Shah N.S."/>
            <person name="Auld S.C."/>
            <person name="Brust J.C."/>
            <person name="Mathema B."/>
            <person name="Ismail N."/>
            <person name="Moodley P."/>
            <person name="Mlisana K."/>
            <person name="Allana S."/>
            <person name="Campbell A."/>
            <person name="Mthiyane T."/>
            <person name="Morris N."/>
            <person name="Mpangase P."/>
            <person name="van der Meulen H."/>
            <person name="Omar S.V."/>
            <person name="Brown T.S."/>
            <person name="Narechania A."/>
            <person name="Shaskina E."/>
            <person name="Kapwata T."/>
            <person name="Kreiswirth B."/>
            <person name="Gandhi N.R."/>
        </authorList>
    </citation>
    <scope>NUCLEOTIDE SEQUENCE [LARGE SCALE GENOMIC DNA]</scope>
    <source>
        <strain evidence="8 17">32301_S10</strain>
    </source>
</reference>
<evidence type="ECO:0000313" key="6">
    <source>
        <dbReference type="EMBL" id="COV74301.1"/>
    </source>
</evidence>
<dbReference type="AlphaFoldDB" id="A0A045JSQ5"/>
<dbReference type="Proteomes" id="UP000045842">
    <property type="component" value="Unassembled WGS sequence"/>
</dbReference>
<evidence type="ECO:0000313" key="8">
    <source>
        <dbReference type="EMBL" id="REQ51409.1"/>
    </source>
</evidence>
<reference evidence="7 16" key="6">
    <citation type="submission" date="2017-02" db="EMBL/GenBank/DDBJ databases">
        <title>Protein polymorphisms may explain contrasting epidemiological fitness of two variants of a multidrug-resistant Mycobacterium tuberculosis strain.</title>
        <authorList>
            <person name="Bigi M.M."/>
            <person name="Lopez B."/>
            <person name="Blanco F.C."/>
            <person name="Sasiain M.C."/>
            <person name="De La Barrera S."/>
            <person name="Ritacco V."/>
            <person name="Bigi F."/>
            <person name="Soria M.A."/>
        </authorList>
    </citation>
    <scope>NUCLEOTIDE SEQUENCE [LARGE SCALE GENOMIC DNA]</scope>
    <source>
        <strain evidence="7 16">6548</strain>
    </source>
</reference>
<dbReference type="NCBIfam" id="TIGR02569">
    <property type="entry name" value="TIGR02569_actnb"/>
    <property type="match status" value="1"/>
</dbReference>
<dbReference type="Proteomes" id="UP000300237">
    <property type="component" value="Chromosome"/>
</dbReference>
<evidence type="ECO:0000313" key="17">
    <source>
        <dbReference type="Proteomes" id="UP000256381"/>
    </source>
</evidence>
<evidence type="ECO:0000313" key="16">
    <source>
        <dbReference type="Proteomes" id="UP000189452"/>
    </source>
</evidence>